<evidence type="ECO:0000313" key="1">
    <source>
        <dbReference type="EMBL" id="KAK9098099.1"/>
    </source>
</evidence>
<reference evidence="1 2" key="1">
    <citation type="submission" date="2024-01" db="EMBL/GenBank/DDBJ databases">
        <title>Genome assemblies of Stephania.</title>
        <authorList>
            <person name="Yang L."/>
        </authorList>
    </citation>
    <scope>NUCLEOTIDE SEQUENCE [LARGE SCALE GENOMIC DNA]</scope>
    <source>
        <strain evidence="1">YNDBR</strain>
        <tissue evidence="1">Leaf</tissue>
    </source>
</reference>
<protein>
    <submittedName>
        <fullName evidence="1">Uncharacterized protein</fullName>
    </submittedName>
</protein>
<name>A0AAP0HUL9_9MAGN</name>
<organism evidence="1 2">
    <name type="scientific">Stephania yunnanensis</name>
    <dbReference type="NCBI Taxonomy" id="152371"/>
    <lineage>
        <taxon>Eukaryota</taxon>
        <taxon>Viridiplantae</taxon>
        <taxon>Streptophyta</taxon>
        <taxon>Embryophyta</taxon>
        <taxon>Tracheophyta</taxon>
        <taxon>Spermatophyta</taxon>
        <taxon>Magnoliopsida</taxon>
        <taxon>Ranunculales</taxon>
        <taxon>Menispermaceae</taxon>
        <taxon>Menispermoideae</taxon>
        <taxon>Cissampelideae</taxon>
        <taxon>Stephania</taxon>
    </lineage>
</organism>
<comment type="caution">
    <text evidence="1">The sequence shown here is derived from an EMBL/GenBank/DDBJ whole genome shotgun (WGS) entry which is preliminary data.</text>
</comment>
<accession>A0AAP0HUL9</accession>
<evidence type="ECO:0000313" key="2">
    <source>
        <dbReference type="Proteomes" id="UP001420932"/>
    </source>
</evidence>
<sequence>MQIRKLKEFTQKKGHYHKEVVSIDHLVISNKLTSSQLQNSLFGHSKSERKSILVKLF</sequence>
<keyword evidence="2" id="KW-1185">Reference proteome</keyword>
<dbReference type="Proteomes" id="UP001420932">
    <property type="component" value="Unassembled WGS sequence"/>
</dbReference>
<dbReference type="EMBL" id="JBBNAF010000011">
    <property type="protein sequence ID" value="KAK9098099.1"/>
    <property type="molecule type" value="Genomic_DNA"/>
</dbReference>
<gene>
    <name evidence="1" type="ORF">Syun_025144</name>
</gene>
<proteinExistence type="predicted"/>
<dbReference type="AlphaFoldDB" id="A0AAP0HUL9"/>